<name>A0A6J7X267_9CAUD</name>
<protein>
    <submittedName>
        <fullName evidence="2">Exodeoxyribonuclease 8, PDDEXK-like domain containing protein</fullName>
    </submittedName>
</protein>
<gene>
    <name evidence="2" type="ORF">UFOVP387_54</name>
</gene>
<organism evidence="2">
    <name type="scientific">uncultured Caudovirales phage</name>
    <dbReference type="NCBI Taxonomy" id="2100421"/>
    <lineage>
        <taxon>Viruses</taxon>
        <taxon>Duplodnaviria</taxon>
        <taxon>Heunggongvirae</taxon>
        <taxon>Uroviricota</taxon>
        <taxon>Caudoviricetes</taxon>
        <taxon>Peduoviridae</taxon>
        <taxon>Maltschvirus</taxon>
        <taxon>Maltschvirus maltsch</taxon>
    </lineage>
</organism>
<evidence type="ECO:0000313" key="2">
    <source>
        <dbReference type="EMBL" id="CAB5224305.1"/>
    </source>
</evidence>
<dbReference type="InterPro" id="IPR011604">
    <property type="entry name" value="PDDEXK-like_dom_sf"/>
</dbReference>
<evidence type="ECO:0000259" key="1">
    <source>
        <dbReference type="Pfam" id="PF12684"/>
    </source>
</evidence>
<dbReference type="Pfam" id="PF12684">
    <property type="entry name" value="DUF3799"/>
    <property type="match status" value="1"/>
</dbReference>
<reference evidence="2" key="1">
    <citation type="submission" date="2020-05" db="EMBL/GenBank/DDBJ databases">
        <authorList>
            <person name="Chiriac C."/>
            <person name="Salcher M."/>
            <person name="Ghai R."/>
            <person name="Kavagutti S V."/>
        </authorList>
    </citation>
    <scope>NUCLEOTIDE SEQUENCE</scope>
</reference>
<dbReference type="Gene3D" id="3.90.320.10">
    <property type="match status" value="1"/>
</dbReference>
<proteinExistence type="predicted"/>
<dbReference type="InterPro" id="IPR024432">
    <property type="entry name" value="Put_RecE_PDDEXK-like_dom"/>
</dbReference>
<sequence length="257" mass="29508">METTIKTFDNKIWDKQELLDNMFEDDFYYGYLGKNALSSSSLKMLIQSPKTYKYVTKYGSGETQALRDGKLFHTMILEPHKIDDLVIVDVATKAGKAYKEAKEQGLDVYTSKEIKDAERLADALLRNDEAVSYMNKAQFEVPAISMIDGIPFRAKADILKDNMIVDLKTTTGLNEFRYSASKYSYDLQAYLYREMFGVDNFTFVAIDKGSLDIGIFECSDEFYESGKRKLEQGIANYKYFFGEEEVDLNQYVLRGIL</sequence>
<feature type="domain" description="Putative exodeoxyribonuclease 8 PDDEXK-like" evidence="1">
    <location>
        <begin position="38"/>
        <end position="239"/>
    </location>
</feature>
<dbReference type="EMBL" id="LR798326">
    <property type="protein sequence ID" value="CAB5224305.1"/>
    <property type="molecule type" value="Genomic_DNA"/>
</dbReference>
<accession>A0A6J7X267</accession>